<proteinExistence type="predicted"/>
<dbReference type="Pfam" id="PF18138">
    <property type="entry name" value="bacHORMA_1"/>
    <property type="match status" value="1"/>
</dbReference>
<gene>
    <name evidence="2" type="ORF">ACFPZ3_33350</name>
</gene>
<evidence type="ECO:0000313" key="3">
    <source>
        <dbReference type="Proteomes" id="UP001596058"/>
    </source>
</evidence>
<accession>A0ABW1CUZ8</accession>
<dbReference type="RefSeq" id="WP_379518279.1">
    <property type="nucleotide sequence ID" value="NZ_JBHSPA010000041.1"/>
</dbReference>
<evidence type="ECO:0000313" key="2">
    <source>
        <dbReference type="EMBL" id="MFC5828780.1"/>
    </source>
</evidence>
<organism evidence="2 3">
    <name type="scientific">Nonomuraea insulae</name>
    <dbReference type="NCBI Taxonomy" id="1616787"/>
    <lineage>
        <taxon>Bacteria</taxon>
        <taxon>Bacillati</taxon>
        <taxon>Actinomycetota</taxon>
        <taxon>Actinomycetes</taxon>
        <taxon>Streptosporangiales</taxon>
        <taxon>Streptosporangiaceae</taxon>
        <taxon>Nonomuraea</taxon>
    </lineage>
</organism>
<feature type="domain" description="Bacterial HORMA" evidence="1">
    <location>
        <begin position="3"/>
        <end position="167"/>
    </location>
</feature>
<protein>
    <recommendedName>
        <fullName evidence="1">Bacterial HORMA domain-containing protein</fullName>
    </recommendedName>
</protein>
<dbReference type="EMBL" id="JBHSPA010000041">
    <property type="protein sequence ID" value="MFC5828780.1"/>
    <property type="molecule type" value="Genomic_DNA"/>
</dbReference>
<dbReference type="Proteomes" id="UP001596058">
    <property type="component" value="Unassembled WGS sequence"/>
</dbReference>
<evidence type="ECO:0000259" key="1">
    <source>
        <dbReference type="Pfam" id="PF18138"/>
    </source>
</evidence>
<keyword evidence="3" id="KW-1185">Reference proteome</keyword>
<dbReference type="InterPro" id="IPR041162">
    <property type="entry name" value="Bact_HORMA_1"/>
</dbReference>
<reference evidence="3" key="1">
    <citation type="journal article" date="2019" name="Int. J. Syst. Evol. Microbiol.">
        <title>The Global Catalogue of Microorganisms (GCM) 10K type strain sequencing project: providing services to taxonomists for standard genome sequencing and annotation.</title>
        <authorList>
            <consortium name="The Broad Institute Genomics Platform"/>
            <consortium name="The Broad Institute Genome Sequencing Center for Infectious Disease"/>
            <person name="Wu L."/>
            <person name="Ma J."/>
        </authorList>
    </citation>
    <scope>NUCLEOTIDE SEQUENCE [LARGE SCALE GENOMIC DNA]</scope>
    <source>
        <strain evidence="3">CCUG 53903</strain>
    </source>
</reference>
<name>A0ABW1CUZ8_9ACTN</name>
<sequence>MTTSYTRTESQTYSLASAKYVVSKIATDLRQVQRYYGSPSDDDIENYALEAALLSYGRYVDKIIYGFQRSGKWILSLEYTSADGTLVTDDRAGGIYRHANTDGAIFTSYLYYSWKWSQLVGADRDDFVELLPFARTSAPAPGYTGGYHTSDRTYSAHGTGFNRNTYRPL</sequence>
<comment type="caution">
    <text evidence="2">The sequence shown here is derived from an EMBL/GenBank/DDBJ whole genome shotgun (WGS) entry which is preliminary data.</text>
</comment>